<keyword evidence="4 5" id="KW-0472">Membrane</keyword>
<dbReference type="PROSITE" id="PS00217">
    <property type="entry name" value="SUGAR_TRANSPORT_2"/>
    <property type="match status" value="1"/>
</dbReference>
<dbReference type="PROSITE" id="PS00216">
    <property type="entry name" value="SUGAR_TRANSPORT_1"/>
    <property type="match status" value="1"/>
</dbReference>
<evidence type="ECO:0000259" key="6">
    <source>
        <dbReference type="PROSITE" id="PS50850"/>
    </source>
</evidence>
<dbReference type="PANTHER" id="PTHR23508:SF10">
    <property type="entry name" value="CARBOXYLIC ACID TRANSPORTER PROTEIN HOMOLOG"/>
    <property type="match status" value="1"/>
</dbReference>
<dbReference type="SUPFAM" id="SSF103473">
    <property type="entry name" value="MFS general substrate transporter"/>
    <property type="match status" value="1"/>
</dbReference>
<comment type="subcellular location">
    <subcellularLocation>
        <location evidence="1">Membrane</location>
        <topology evidence="1">Multi-pass membrane protein</topology>
    </subcellularLocation>
</comment>
<proteinExistence type="predicted"/>
<feature type="transmembrane region" description="Helical" evidence="5">
    <location>
        <begin position="34"/>
        <end position="60"/>
    </location>
</feature>
<dbReference type="RefSeq" id="WP_202626814.1">
    <property type="nucleotide sequence ID" value="NZ_BLJN01000003.1"/>
</dbReference>
<feature type="transmembrane region" description="Helical" evidence="5">
    <location>
        <begin position="426"/>
        <end position="448"/>
    </location>
</feature>
<comment type="caution">
    <text evidence="7">The sequence shown here is derived from an EMBL/GenBank/DDBJ whole genome shotgun (WGS) entry which is preliminary data.</text>
</comment>
<dbReference type="CDD" id="cd17365">
    <property type="entry name" value="MFS_PcaK_like"/>
    <property type="match status" value="1"/>
</dbReference>
<evidence type="ECO:0000256" key="5">
    <source>
        <dbReference type="SAM" id="Phobius"/>
    </source>
</evidence>
<protein>
    <submittedName>
        <fullName evidence="7">MFS transporter</fullName>
    </submittedName>
</protein>
<dbReference type="GO" id="GO:0005886">
    <property type="term" value="C:plasma membrane"/>
    <property type="evidence" value="ECO:0007669"/>
    <property type="project" value="TreeGrafter"/>
</dbReference>
<sequence length="450" mass="47132">MNAAVQNADQIKDVGRTVDVTAVIDSAPLGRFQIFSVVLCGLVAMLDGFDTQSVFLVAPVLAEVWQVAPGDFGPIFGAGLVGILCGQFIAGPLADRYGRRKVILGCTLMFALLTFATAAATSLQMLLLLRFLTGIGLGGATPNIIALTAEFSPQRLRATAITVMFAGFPLGAAIGALISSVIIPAFGWQSVFILGGVIPLALLVVLALRLPESVQFLVAAGRPQQEIGALLDRLAPERERSAGERYVLKEQKLEGFSMLHLFRDGRAMKTLLLWVAFFMSLLMIYFLMSWLPLALKQAGASITSALTASVFLNLGGAIGGIVLGRLIDRLDAAAVLCAGYVVAGVSTALIGQVDSHVVILMTCVFVAGFFTIGGQTAMNALTASIYPTQARATGLGTALAVGRIGSVIGPVVGGLLMAAMVTTEKLFLLSALPAVIACAALLVLRLLLRR</sequence>
<name>A0A829YG27_9GAMM</name>
<dbReference type="Gene3D" id="1.20.1250.20">
    <property type="entry name" value="MFS general substrate transporter like domains"/>
    <property type="match status" value="1"/>
</dbReference>
<feature type="transmembrane region" description="Helical" evidence="5">
    <location>
        <begin position="72"/>
        <end position="90"/>
    </location>
</feature>
<dbReference type="InterPro" id="IPR011701">
    <property type="entry name" value="MFS"/>
</dbReference>
<feature type="transmembrane region" description="Helical" evidence="5">
    <location>
        <begin position="102"/>
        <end position="121"/>
    </location>
</feature>
<keyword evidence="8" id="KW-1185">Reference proteome</keyword>
<dbReference type="PROSITE" id="PS50850">
    <property type="entry name" value="MFS"/>
    <property type="match status" value="1"/>
</dbReference>
<dbReference type="AlphaFoldDB" id="A0A829YG27"/>
<feature type="transmembrane region" description="Helical" evidence="5">
    <location>
        <begin position="127"/>
        <end position="149"/>
    </location>
</feature>
<feature type="transmembrane region" description="Helical" evidence="5">
    <location>
        <begin position="330"/>
        <end position="350"/>
    </location>
</feature>
<keyword evidence="3 5" id="KW-1133">Transmembrane helix</keyword>
<dbReference type="InterPro" id="IPR020846">
    <property type="entry name" value="MFS_dom"/>
</dbReference>
<dbReference type="InterPro" id="IPR005829">
    <property type="entry name" value="Sugar_transporter_CS"/>
</dbReference>
<dbReference type="Pfam" id="PF07690">
    <property type="entry name" value="MFS_1"/>
    <property type="match status" value="1"/>
</dbReference>
<feature type="transmembrane region" description="Helical" evidence="5">
    <location>
        <begin position="161"/>
        <end position="182"/>
    </location>
</feature>
<evidence type="ECO:0000256" key="4">
    <source>
        <dbReference type="ARBA" id="ARBA00023136"/>
    </source>
</evidence>
<feature type="transmembrane region" description="Helical" evidence="5">
    <location>
        <begin position="271"/>
        <end position="293"/>
    </location>
</feature>
<feature type="transmembrane region" description="Helical" evidence="5">
    <location>
        <begin position="299"/>
        <end position="323"/>
    </location>
</feature>
<feature type="transmembrane region" description="Helical" evidence="5">
    <location>
        <begin position="395"/>
        <end position="420"/>
    </location>
</feature>
<dbReference type="EMBL" id="BLJN01000003">
    <property type="protein sequence ID" value="GFE81778.1"/>
    <property type="molecule type" value="Genomic_DNA"/>
</dbReference>
<dbReference type="InterPro" id="IPR036259">
    <property type="entry name" value="MFS_trans_sf"/>
</dbReference>
<dbReference type="Proteomes" id="UP000445000">
    <property type="component" value="Unassembled WGS sequence"/>
</dbReference>
<dbReference type="PANTHER" id="PTHR23508">
    <property type="entry name" value="CARBOXYLIC ACID TRANSPORTER PROTEIN HOMOLOG"/>
    <property type="match status" value="1"/>
</dbReference>
<feature type="transmembrane region" description="Helical" evidence="5">
    <location>
        <begin position="356"/>
        <end position="374"/>
    </location>
</feature>
<evidence type="ECO:0000256" key="1">
    <source>
        <dbReference type="ARBA" id="ARBA00004141"/>
    </source>
</evidence>
<dbReference type="GO" id="GO:0046943">
    <property type="term" value="F:carboxylic acid transmembrane transporter activity"/>
    <property type="evidence" value="ECO:0007669"/>
    <property type="project" value="TreeGrafter"/>
</dbReference>
<keyword evidence="2 5" id="KW-0812">Transmembrane</keyword>
<evidence type="ECO:0000256" key="3">
    <source>
        <dbReference type="ARBA" id="ARBA00022989"/>
    </source>
</evidence>
<accession>A0A829YG27</accession>
<evidence type="ECO:0000313" key="7">
    <source>
        <dbReference type="EMBL" id="GFE81778.1"/>
    </source>
</evidence>
<feature type="transmembrane region" description="Helical" evidence="5">
    <location>
        <begin position="188"/>
        <end position="208"/>
    </location>
</feature>
<organism evidence="7 8">
    <name type="scientific">Steroidobacter agaridevorans</name>
    <dbReference type="NCBI Taxonomy" id="2695856"/>
    <lineage>
        <taxon>Bacteria</taxon>
        <taxon>Pseudomonadati</taxon>
        <taxon>Pseudomonadota</taxon>
        <taxon>Gammaproteobacteria</taxon>
        <taxon>Steroidobacterales</taxon>
        <taxon>Steroidobacteraceae</taxon>
        <taxon>Steroidobacter</taxon>
    </lineage>
</organism>
<gene>
    <name evidence="7" type="ORF">GCM10011487_37780</name>
</gene>
<evidence type="ECO:0000256" key="2">
    <source>
        <dbReference type="ARBA" id="ARBA00022692"/>
    </source>
</evidence>
<feature type="domain" description="Major facilitator superfamily (MFS) profile" evidence="6">
    <location>
        <begin position="36"/>
        <end position="449"/>
    </location>
</feature>
<reference evidence="8" key="1">
    <citation type="submission" date="2020-01" db="EMBL/GenBank/DDBJ databases">
        <title>'Steroidobacter agaridevorans' sp. nov., agar-degrading bacteria isolated from rhizosphere soils.</title>
        <authorList>
            <person name="Ikenaga M."/>
            <person name="Kataoka M."/>
            <person name="Murouchi A."/>
            <person name="Katsuragi S."/>
            <person name="Sakai M."/>
        </authorList>
    </citation>
    <scope>NUCLEOTIDE SEQUENCE [LARGE SCALE GENOMIC DNA]</scope>
    <source>
        <strain evidence="8">YU21-B</strain>
    </source>
</reference>
<evidence type="ECO:0000313" key="8">
    <source>
        <dbReference type="Proteomes" id="UP000445000"/>
    </source>
</evidence>